<feature type="domain" description="Aminoglycoside phosphotransferase" evidence="1">
    <location>
        <begin position="34"/>
        <end position="256"/>
    </location>
</feature>
<dbReference type="AlphaFoldDB" id="A0A7W3PAS0"/>
<dbReference type="Gene3D" id="3.90.1200.10">
    <property type="match status" value="1"/>
</dbReference>
<reference evidence="2 3" key="1">
    <citation type="submission" date="2020-07" db="EMBL/GenBank/DDBJ databases">
        <title>Sequencing the genomes of 1000 actinobacteria strains.</title>
        <authorList>
            <person name="Klenk H.-P."/>
        </authorList>
    </citation>
    <scope>NUCLEOTIDE SEQUENCE [LARGE SCALE GENOMIC DNA]</scope>
    <source>
        <strain evidence="2 3">DSM 21349</strain>
    </source>
</reference>
<keyword evidence="2" id="KW-0808">Transferase</keyword>
<keyword evidence="2" id="KW-0418">Kinase</keyword>
<dbReference type="PANTHER" id="PTHR21310:SF57">
    <property type="entry name" value="BLR2944 PROTEIN"/>
    <property type="match status" value="1"/>
</dbReference>
<name>A0A7W3PAS0_9ACTN</name>
<evidence type="ECO:0000313" key="3">
    <source>
        <dbReference type="Proteomes" id="UP000580910"/>
    </source>
</evidence>
<dbReference type="InterPro" id="IPR011009">
    <property type="entry name" value="Kinase-like_dom_sf"/>
</dbReference>
<dbReference type="CDD" id="cd05154">
    <property type="entry name" value="ACAD10_11_N-like"/>
    <property type="match status" value="1"/>
</dbReference>
<dbReference type="EMBL" id="JACGXA010000001">
    <property type="protein sequence ID" value="MBA8804883.1"/>
    <property type="molecule type" value="Genomic_DNA"/>
</dbReference>
<protein>
    <submittedName>
        <fullName evidence="2">Aminoglycoside phosphotransferase (APT) family kinase protein</fullName>
    </submittedName>
</protein>
<keyword evidence="3" id="KW-1185">Reference proteome</keyword>
<comment type="caution">
    <text evidence="2">The sequence shown here is derived from an EMBL/GenBank/DDBJ whole genome shotgun (WGS) entry which is preliminary data.</text>
</comment>
<dbReference type="InterPro" id="IPR002575">
    <property type="entry name" value="Aminoglycoside_PTrfase"/>
</dbReference>
<dbReference type="RefSeq" id="WP_182540728.1">
    <property type="nucleotide sequence ID" value="NZ_JACGXA010000001.1"/>
</dbReference>
<dbReference type="InterPro" id="IPR051678">
    <property type="entry name" value="AGP_Transferase"/>
</dbReference>
<sequence>MTAGETTVDLNFTGLEHWLSDSLSTPVSDLKAARIGGGNSSGAVQLEFTTPQGARSLVLKAPNDGGLVFDCDATREAAILKAAHLAGAPVPRVVVIETTGEVVGTASFAMELVEGRGVPESTPASFHDDGWFREESDDVQRGIWFSFLDTLVKLHAIDTSDIPAHYSVDGVAGYLDYWRRSLLDAAAESHVPRQLAIIDWLGANIPPGADDTPALCMGDARLGNAILQGNDVRALVDFEVAYIGNPAADIGYCVMHEAFTRMLSQQPATGIPTVEETWDYWEAATGRTVFDRSYWTALGATLMCVTATRAMLKWGFPLETIDNDNIVVAELEGLVAGATAAKR</sequence>
<gene>
    <name evidence="2" type="ORF">FB382_003174</name>
</gene>
<evidence type="ECO:0000313" key="2">
    <source>
        <dbReference type="EMBL" id="MBA8804883.1"/>
    </source>
</evidence>
<organism evidence="2 3">
    <name type="scientific">Nocardioides ginsengisegetis</name>
    <dbReference type="NCBI Taxonomy" id="661491"/>
    <lineage>
        <taxon>Bacteria</taxon>
        <taxon>Bacillati</taxon>
        <taxon>Actinomycetota</taxon>
        <taxon>Actinomycetes</taxon>
        <taxon>Propionibacteriales</taxon>
        <taxon>Nocardioidaceae</taxon>
        <taxon>Nocardioides</taxon>
    </lineage>
</organism>
<accession>A0A7W3PAS0</accession>
<dbReference type="GO" id="GO:0016301">
    <property type="term" value="F:kinase activity"/>
    <property type="evidence" value="ECO:0007669"/>
    <property type="project" value="UniProtKB-KW"/>
</dbReference>
<dbReference type="SUPFAM" id="SSF56112">
    <property type="entry name" value="Protein kinase-like (PK-like)"/>
    <property type="match status" value="1"/>
</dbReference>
<evidence type="ECO:0000259" key="1">
    <source>
        <dbReference type="Pfam" id="PF01636"/>
    </source>
</evidence>
<dbReference type="Pfam" id="PF01636">
    <property type="entry name" value="APH"/>
    <property type="match status" value="1"/>
</dbReference>
<dbReference type="Gene3D" id="3.30.200.20">
    <property type="entry name" value="Phosphorylase Kinase, domain 1"/>
    <property type="match status" value="1"/>
</dbReference>
<proteinExistence type="predicted"/>
<dbReference type="InterPro" id="IPR041726">
    <property type="entry name" value="ACAD10_11_N"/>
</dbReference>
<dbReference type="PANTHER" id="PTHR21310">
    <property type="entry name" value="AMINOGLYCOSIDE PHOSPHOTRANSFERASE-RELATED-RELATED"/>
    <property type="match status" value="1"/>
</dbReference>
<dbReference type="Proteomes" id="UP000580910">
    <property type="component" value="Unassembled WGS sequence"/>
</dbReference>